<organism evidence="2 3">
    <name type="scientific">Pseudomonas fluorescens</name>
    <dbReference type="NCBI Taxonomy" id="294"/>
    <lineage>
        <taxon>Bacteria</taxon>
        <taxon>Pseudomonadati</taxon>
        <taxon>Pseudomonadota</taxon>
        <taxon>Gammaproteobacteria</taxon>
        <taxon>Pseudomonadales</taxon>
        <taxon>Pseudomonadaceae</taxon>
        <taxon>Pseudomonas</taxon>
    </lineage>
</organism>
<proteinExistence type="predicted"/>
<dbReference type="RefSeq" id="WP_106118648.1">
    <property type="nucleotide sequence ID" value="NZ_PVUH01000030.1"/>
</dbReference>
<comment type="caution">
    <text evidence="2">The sequence shown here is derived from an EMBL/GenBank/DDBJ whole genome shotgun (WGS) entry which is preliminary data.</text>
</comment>
<keyword evidence="1" id="KW-0472">Membrane</keyword>
<evidence type="ECO:0000313" key="3">
    <source>
        <dbReference type="Proteomes" id="UP000239731"/>
    </source>
</evidence>
<evidence type="ECO:0000313" key="2">
    <source>
        <dbReference type="EMBL" id="PRW84484.1"/>
    </source>
</evidence>
<feature type="transmembrane region" description="Helical" evidence="1">
    <location>
        <begin position="61"/>
        <end position="85"/>
    </location>
</feature>
<reference evidence="2 3" key="1">
    <citation type="submission" date="2018-03" db="EMBL/GenBank/DDBJ databases">
        <title>Blue discolouration in mozzarella cheese caused by Pseudomonas fluorescens.</title>
        <authorList>
            <person name="Chiesa F."/>
            <person name="Dalmasso A."/>
            <person name="Lomonaco S."/>
        </authorList>
    </citation>
    <scope>NUCLEOTIDE SEQUENCE [LARGE SCALE GENOMIC DNA]</scope>
    <source>
        <strain evidence="2 3">11293</strain>
    </source>
</reference>
<evidence type="ECO:0000256" key="1">
    <source>
        <dbReference type="SAM" id="Phobius"/>
    </source>
</evidence>
<gene>
    <name evidence="2" type="ORF">C7A10_29055</name>
</gene>
<sequence>MKWWIAIVVAIVVLTGLFFVGGVYAGGWFFLLINQEDYTSVSWHTLLDAAKLTLDDERLVYLPWAWCVTAAVTFLPIGTTLLAFLMRFKQVSSLHGDARFATNRELKQFEYKGEYQ</sequence>
<keyword evidence="1" id="KW-0812">Transmembrane</keyword>
<name>A0A2T0HN10_PSEFL</name>
<keyword evidence="1" id="KW-1133">Transmembrane helix</keyword>
<protein>
    <recommendedName>
        <fullName evidence="4">Transmembrane protein</fullName>
    </recommendedName>
</protein>
<dbReference type="AlphaFoldDB" id="A0A2T0HN10"/>
<dbReference type="Proteomes" id="UP000239731">
    <property type="component" value="Unassembled WGS sequence"/>
</dbReference>
<evidence type="ECO:0008006" key="4">
    <source>
        <dbReference type="Google" id="ProtNLM"/>
    </source>
</evidence>
<feature type="transmembrane region" description="Helical" evidence="1">
    <location>
        <begin position="7"/>
        <end position="33"/>
    </location>
</feature>
<accession>A0A2T0HN10</accession>
<dbReference type="EMBL" id="PVUH01000030">
    <property type="protein sequence ID" value="PRW84484.1"/>
    <property type="molecule type" value="Genomic_DNA"/>
</dbReference>